<dbReference type="Proteomes" id="UP001602287">
    <property type="component" value="Unassembled WGS sequence"/>
</dbReference>
<gene>
    <name evidence="3" type="ORF">ACFY3B_16495</name>
</gene>
<keyword evidence="4" id="KW-1185">Reference proteome</keyword>
<keyword evidence="2" id="KW-1133">Transmembrane helix</keyword>
<reference evidence="3 4" key="1">
    <citation type="submission" date="2024-10" db="EMBL/GenBank/DDBJ databases">
        <title>The Natural Products Discovery Center: Release of the First 8490 Sequenced Strains for Exploring Actinobacteria Biosynthetic Diversity.</title>
        <authorList>
            <person name="Kalkreuter E."/>
            <person name="Kautsar S.A."/>
            <person name="Yang D."/>
            <person name="Bader C.D."/>
            <person name="Teijaro C.N."/>
            <person name="Fluegel L."/>
            <person name="Davis C.M."/>
            <person name="Simpson J.R."/>
            <person name="Lauterbach L."/>
            <person name="Steele A.D."/>
            <person name="Gui C."/>
            <person name="Meng S."/>
            <person name="Li G."/>
            <person name="Viehrig K."/>
            <person name="Ye F."/>
            <person name="Su P."/>
            <person name="Kiefer A.F."/>
            <person name="Nichols A."/>
            <person name="Cepeda A.J."/>
            <person name="Yan W."/>
            <person name="Fan B."/>
            <person name="Jiang Y."/>
            <person name="Adhikari A."/>
            <person name="Zheng C.-J."/>
            <person name="Schuster L."/>
            <person name="Cowan T.M."/>
            <person name="Smanski M.J."/>
            <person name="Chevrette M.G."/>
            <person name="De Carvalho L.P.S."/>
            <person name="Shen B."/>
        </authorList>
    </citation>
    <scope>NUCLEOTIDE SEQUENCE [LARGE SCALE GENOMIC DNA]</scope>
    <source>
        <strain evidence="3 4">NPDC000140</strain>
    </source>
</reference>
<feature type="transmembrane region" description="Helical" evidence="2">
    <location>
        <begin position="63"/>
        <end position="84"/>
    </location>
</feature>
<protein>
    <submittedName>
        <fullName evidence="3">Uncharacterized protein</fullName>
    </submittedName>
</protein>
<keyword evidence="2" id="KW-0812">Transmembrane</keyword>
<evidence type="ECO:0000256" key="1">
    <source>
        <dbReference type="SAM" id="MobiDB-lite"/>
    </source>
</evidence>
<feature type="compositionally biased region" description="Pro residues" evidence="1">
    <location>
        <begin position="224"/>
        <end position="236"/>
    </location>
</feature>
<dbReference type="EMBL" id="JBIAZM010000005">
    <property type="protein sequence ID" value="MFF5201195.1"/>
    <property type="molecule type" value="Genomic_DNA"/>
</dbReference>
<sequence length="236" mass="24383">MTTGVSATTVRPGRRVVVASSVLLGLSGLARLAQVAAEAVRENTYLRAHEQVGTPSGFAAPPMVFLIGVGLVVALTALVVLALALANLAGRNWTRIVTWVVGGVTVAVSAGWLFIFTVPGGDDIPQSPDASRVEEVAAQLMPGWAEPLSTAAGFVASPALLIALVLLALPPANAFFRWRGGVQDPPYPAGTTRPDGGRVPQQVQVGGGIRRRFSWRTPGRSAAPGPPGSPPVPRPP</sequence>
<comment type="caution">
    <text evidence="3">The sequence shown here is derived from an EMBL/GenBank/DDBJ whole genome shotgun (WGS) entry which is preliminary data.</text>
</comment>
<feature type="transmembrane region" description="Helical" evidence="2">
    <location>
        <begin position="96"/>
        <end position="118"/>
    </location>
</feature>
<feature type="region of interest" description="Disordered" evidence="1">
    <location>
        <begin position="186"/>
        <end position="236"/>
    </location>
</feature>
<evidence type="ECO:0000313" key="3">
    <source>
        <dbReference type="EMBL" id="MFF5201195.1"/>
    </source>
</evidence>
<keyword evidence="2" id="KW-0472">Membrane</keyword>
<proteinExistence type="predicted"/>
<dbReference type="RefSeq" id="WP_210857921.1">
    <property type="nucleotide sequence ID" value="NZ_JBIAZM010000005.1"/>
</dbReference>
<accession>A0ABW6VUK9</accession>
<feature type="transmembrane region" description="Helical" evidence="2">
    <location>
        <begin position="148"/>
        <end position="169"/>
    </location>
</feature>
<evidence type="ECO:0000256" key="2">
    <source>
        <dbReference type="SAM" id="Phobius"/>
    </source>
</evidence>
<evidence type="ECO:0000313" key="4">
    <source>
        <dbReference type="Proteomes" id="UP001602287"/>
    </source>
</evidence>
<organism evidence="3 4">
    <name type="scientific">Micromonospora parva</name>
    <dbReference type="NCBI Taxonomy" id="1464048"/>
    <lineage>
        <taxon>Bacteria</taxon>
        <taxon>Bacillati</taxon>
        <taxon>Actinomycetota</taxon>
        <taxon>Actinomycetes</taxon>
        <taxon>Micromonosporales</taxon>
        <taxon>Micromonosporaceae</taxon>
        <taxon>Micromonospora</taxon>
    </lineage>
</organism>
<name>A0ABW6VUK9_9ACTN</name>